<dbReference type="SUPFAM" id="SSF52922">
    <property type="entry name" value="TK C-terminal domain-like"/>
    <property type="match status" value="1"/>
</dbReference>
<dbReference type="InterPro" id="IPR005475">
    <property type="entry name" value="Transketolase-like_Pyr-bd"/>
</dbReference>
<dbReference type="Pfam" id="PF02780">
    <property type="entry name" value="Transketolase_C"/>
    <property type="match status" value="1"/>
</dbReference>
<comment type="cofactor">
    <cofactor evidence="1">
        <name>Mg(2+)</name>
        <dbReference type="ChEBI" id="CHEBI:18420"/>
    </cofactor>
</comment>
<keyword evidence="7" id="KW-0808">Transferase</keyword>
<evidence type="ECO:0000313" key="14">
    <source>
        <dbReference type="EMBL" id="AAW79337.1"/>
    </source>
</evidence>
<dbReference type="GO" id="GO:0016114">
    <property type="term" value="P:terpenoid biosynthetic process"/>
    <property type="evidence" value="ECO:0007669"/>
    <property type="project" value="InterPro"/>
</dbReference>
<comment type="cofactor">
    <cofactor evidence="2">
        <name>thiamine diphosphate</name>
        <dbReference type="ChEBI" id="CHEBI:58937"/>
    </cofactor>
</comment>
<evidence type="ECO:0000256" key="12">
    <source>
        <dbReference type="ARBA" id="ARBA00023229"/>
    </source>
</evidence>
<evidence type="ECO:0000256" key="3">
    <source>
        <dbReference type="ARBA" id="ARBA00004980"/>
    </source>
</evidence>
<evidence type="ECO:0000259" key="13">
    <source>
        <dbReference type="SMART" id="SM00861"/>
    </source>
</evidence>
<dbReference type="UniPathway" id="UPA00064">
    <property type="reaction ID" value="UER00091"/>
</dbReference>
<evidence type="ECO:0000256" key="6">
    <source>
        <dbReference type="ARBA" id="ARBA00013150"/>
    </source>
</evidence>
<evidence type="ECO:0000256" key="1">
    <source>
        <dbReference type="ARBA" id="ARBA00001946"/>
    </source>
</evidence>
<dbReference type="InterPro" id="IPR005477">
    <property type="entry name" value="Dxylulose-5-P_synthase"/>
</dbReference>
<dbReference type="FunFam" id="3.40.50.970:FF:000005">
    <property type="entry name" value="1-deoxy-D-xylulose-5-phosphate synthase"/>
    <property type="match status" value="1"/>
</dbReference>
<dbReference type="InterPro" id="IPR009014">
    <property type="entry name" value="Transketo_C/PFOR_II"/>
</dbReference>
<dbReference type="Gene3D" id="3.40.50.970">
    <property type="match status" value="1"/>
</dbReference>
<feature type="domain" description="Transketolase-like pyrimidine-binding" evidence="13">
    <location>
        <begin position="70"/>
        <end position="236"/>
    </location>
</feature>
<keyword evidence="11" id="KW-0786">Thiamine pyrophosphate</keyword>
<comment type="subunit">
    <text evidence="5">Homodimer.</text>
</comment>
<evidence type="ECO:0000256" key="10">
    <source>
        <dbReference type="ARBA" id="ARBA00022977"/>
    </source>
</evidence>
<dbReference type="SMART" id="SM00861">
    <property type="entry name" value="Transket_pyr"/>
    <property type="match status" value="1"/>
</dbReference>
<accession>Q5ENQ6</accession>
<dbReference type="Pfam" id="PF02779">
    <property type="entry name" value="Transket_pyr"/>
    <property type="match status" value="1"/>
</dbReference>
<feature type="non-terminal residue" evidence="14">
    <location>
        <position position="1"/>
    </location>
</feature>
<dbReference type="PANTHER" id="PTHR43322:SF5">
    <property type="entry name" value="1-DEOXY-D-XYLULOSE-5-PHOSPHATE SYNTHASE, CHLOROPLASTIC"/>
    <property type="match status" value="1"/>
</dbReference>
<dbReference type="InterPro" id="IPR029061">
    <property type="entry name" value="THDP-binding"/>
</dbReference>
<dbReference type="CDD" id="cd07033">
    <property type="entry name" value="TPP_PYR_DXS_TK_like"/>
    <property type="match status" value="1"/>
</dbReference>
<dbReference type="Gene3D" id="3.40.50.920">
    <property type="match status" value="1"/>
</dbReference>
<proteinExistence type="evidence at transcript level"/>
<dbReference type="GO" id="GO:0009228">
    <property type="term" value="P:thiamine biosynthetic process"/>
    <property type="evidence" value="ECO:0007669"/>
    <property type="project" value="UniProtKB-KW"/>
</dbReference>
<evidence type="ECO:0000256" key="5">
    <source>
        <dbReference type="ARBA" id="ARBA00011738"/>
    </source>
</evidence>
<evidence type="ECO:0000256" key="4">
    <source>
        <dbReference type="ARBA" id="ARBA00011081"/>
    </source>
</evidence>
<protein>
    <recommendedName>
        <fullName evidence="6">1-deoxy-D-xylulose-5-phosphate synthase</fullName>
        <ecNumber evidence="6">2.2.1.7</ecNumber>
    </recommendedName>
</protein>
<keyword evidence="12" id="KW-0414">Isoprene biosynthesis</keyword>
<dbReference type="EMBL" id="AY826876">
    <property type="protein sequence ID" value="AAW79337.1"/>
    <property type="molecule type" value="mRNA"/>
</dbReference>
<dbReference type="AlphaFoldDB" id="Q5ENQ6"/>
<evidence type="ECO:0000256" key="11">
    <source>
        <dbReference type="ARBA" id="ARBA00023052"/>
    </source>
</evidence>
<keyword evidence="9" id="KW-0460">Magnesium</keyword>
<evidence type="ECO:0000256" key="9">
    <source>
        <dbReference type="ARBA" id="ARBA00022842"/>
    </source>
</evidence>
<dbReference type="SUPFAM" id="SSF52518">
    <property type="entry name" value="Thiamin diphosphate-binding fold (THDP-binding)"/>
    <property type="match status" value="1"/>
</dbReference>
<evidence type="ECO:0000256" key="2">
    <source>
        <dbReference type="ARBA" id="ARBA00001964"/>
    </source>
</evidence>
<dbReference type="InterPro" id="IPR033248">
    <property type="entry name" value="Transketolase_C"/>
</dbReference>
<evidence type="ECO:0000256" key="7">
    <source>
        <dbReference type="ARBA" id="ARBA00022679"/>
    </source>
</evidence>
<organism evidence="14">
    <name type="scientific">Kryptoperidinium triquetrum</name>
    <name type="common">Dinoflagellate</name>
    <name type="synonym">Heterocapsa triquetra</name>
    <dbReference type="NCBI Taxonomy" id="66468"/>
    <lineage>
        <taxon>Eukaryota</taxon>
        <taxon>Sar</taxon>
        <taxon>Alveolata</taxon>
        <taxon>Dinophyceae</taxon>
        <taxon>Peridiniales</taxon>
        <taxon>Kryptoperidiniaceae</taxon>
        <taxon>Kryptoperidinium</taxon>
    </lineage>
</organism>
<dbReference type="EC" id="2.2.1.7" evidence="6"/>
<dbReference type="GO" id="GO:0008661">
    <property type="term" value="F:1-deoxy-D-xylulose-5-phosphate synthase activity"/>
    <property type="evidence" value="ECO:0007669"/>
    <property type="project" value="UniProtKB-EC"/>
</dbReference>
<keyword evidence="8" id="KW-0479">Metal-binding</keyword>
<keyword evidence="10" id="KW-0784">Thiamine biosynthesis</keyword>
<comment type="pathway">
    <text evidence="3">Metabolic intermediate biosynthesis; 1-deoxy-D-xylulose 5-phosphate biosynthesis; 1-deoxy-D-xylulose 5-phosphate from D-glyceraldehyde 3-phosphate and pyruvate: step 1/1.</text>
</comment>
<sequence>IIETLVTVLNNIKQEHNDGTVEKPVLLHIKTTKGKGYQAAEDARDKLHAVQPKFNLPKKKDAVPAKPAPPPLTRVFADALVKEAERDEKIVAITAAMPGGTGINIFEKRFGPERTFDVGIAEQHAVTFAAGLAAGGLKPFCSIYSTFMQRGYDQLVHDVALQQLPVRFVLDRAGLVGADGATHGGTFDLSFMGCIPDMLICAPSDEQELANLVHTMAKIDDLPTAMRYPRGNAYGDLVMPDRPRFLEPGKGRVAREGRDSSLALLSVGGRLRECLQAAETLENMGISATVADARWVKPLDTKLLQWLASEHRAVITVEENAIGGFSAQVHQELLESGALDGRGKTPTVLRSMILPDRWIDHHHDAKAQYDDAGLNAKHIVAKALQALERAGVKVNAEAMEQERIALP</sequence>
<dbReference type="GO" id="GO:0046872">
    <property type="term" value="F:metal ion binding"/>
    <property type="evidence" value="ECO:0007669"/>
    <property type="project" value="UniProtKB-KW"/>
</dbReference>
<name>Q5ENQ6_KRYTR</name>
<reference evidence="14" key="1">
    <citation type="journal article" date="2005" name="J. Mol. Biol.">
        <title>Complex protein targeting to dinoflagellate plastids.</title>
        <authorList>
            <person name="Patron N.J."/>
            <person name="Waller R.F."/>
            <person name="Archibald J.M."/>
            <person name="Keeling P.J."/>
        </authorList>
    </citation>
    <scope>NUCLEOTIDE SEQUENCE</scope>
</reference>
<evidence type="ECO:0000256" key="8">
    <source>
        <dbReference type="ARBA" id="ARBA00022723"/>
    </source>
</evidence>
<comment type="similarity">
    <text evidence="4">Belongs to the transketolase family. DXPS subfamily.</text>
</comment>
<dbReference type="PANTHER" id="PTHR43322">
    <property type="entry name" value="1-D-DEOXYXYLULOSE 5-PHOSPHATE SYNTHASE-RELATED"/>
    <property type="match status" value="1"/>
</dbReference>